<dbReference type="EMBL" id="JAGFNK010000090">
    <property type="protein sequence ID" value="KAI9508465.1"/>
    <property type="molecule type" value="Genomic_DNA"/>
</dbReference>
<dbReference type="Proteomes" id="UP001207468">
    <property type="component" value="Unassembled WGS sequence"/>
</dbReference>
<protein>
    <submittedName>
        <fullName evidence="1">Uncharacterized protein</fullName>
    </submittedName>
</protein>
<evidence type="ECO:0000313" key="1">
    <source>
        <dbReference type="EMBL" id="KAI9508465.1"/>
    </source>
</evidence>
<name>A0ACC0UA88_9AGAM</name>
<gene>
    <name evidence="1" type="ORF">F5148DRAFT_979747</name>
</gene>
<keyword evidence="2" id="KW-1185">Reference proteome</keyword>
<organism evidence="1 2">
    <name type="scientific">Russula earlei</name>
    <dbReference type="NCBI Taxonomy" id="71964"/>
    <lineage>
        <taxon>Eukaryota</taxon>
        <taxon>Fungi</taxon>
        <taxon>Dikarya</taxon>
        <taxon>Basidiomycota</taxon>
        <taxon>Agaricomycotina</taxon>
        <taxon>Agaricomycetes</taxon>
        <taxon>Russulales</taxon>
        <taxon>Russulaceae</taxon>
        <taxon>Russula</taxon>
    </lineage>
</organism>
<accession>A0ACC0UA88</accession>
<reference evidence="1" key="1">
    <citation type="submission" date="2021-03" db="EMBL/GenBank/DDBJ databases">
        <title>Evolutionary priming and transition to the ectomycorrhizal habit in an iconic lineage of mushroom-forming fungi: is preadaptation a requirement?</title>
        <authorList>
            <consortium name="DOE Joint Genome Institute"/>
            <person name="Looney B.P."/>
            <person name="Miyauchi S."/>
            <person name="Morin E."/>
            <person name="Drula E."/>
            <person name="Courty P.E."/>
            <person name="Chicoki N."/>
            <person name="Fauchery L."/>
            <person name="Kohler A."/>
            <person name="Kuo A."/>
            <person name="LaButti K."/>
            <person name="Pangilinan J."/>
            <person name="Lipzen A."/>
            <person name="Riley R."/>
            <person name="Andreopoulos W."/>
            <person name="He G."/>
            <person name="Johnson J."/>
            <person name="Barry K.W."/>
            <person name="Grigoriev I.V."/>
            <person name="Nagy L."/>
            <person name="Hibbett D."/>
            <person name="Henrissat B."/>
            <person name="Matheny P.B."/>
            <person name="Labbe J."/>
            <person name="Martin A.F."/>
        </authorList>
    </citation>
    <scope>NUCLEOTIDE SEQUENCE</scope>
    <source>
        <strain evidence="1">BPL698</strain>
    </source>
</reference>
<proteinExistence type="predicted"/>
<comment type="caution">
    <text evidence="1">The sequence shown here is derived from an EMBL/GenBank/DDBJ whole genome shotgun (WGS) entry which is preliminary data.</text>
</comment>
<sequence>MLGFSWPALLRAGQLCLLSHITSSQRYLHSIARYPNIQHFASSLAQTQPSFTLASEKVLILSDPDDFYARLIGLIRGAERRLFISSLYIGSTETTLIETIRDTLRCKKSLHVYLQLDYNRSTRPGSSSTAALLAPLLKEFPDRCHVSLFRSPKLKGVLSNLVPPRFNEGFGTWHAKIYGADDTVMISGANLNKSYFTDRQDRYLLFSSAPDLSSYCFDFLKAVSTFSYKLLPSSTPNKLRTLFVPHWPHSSTHPLHIEPQARFALSTLQRDYNLKSGNIHDHLQIEDSVVIFPVIQAGQFNIREEEDCLRRLFYHVGHIDSRHMTPDFHPLLNLTSGYFGLSNSYKNLILRSHIPTSIICASPEANGFYGSKGISSRLPEGYTWLEQKFMAAVRNSQFQDHQSVPGSVELKEWNRHGWTYHAKGIWLSPHPKSPPILTLFGSTNLNSRSANLDTELSFVMLANSVTVQKKLQLELQGLNDFAEDWKGGRRNVRPVTKFLVWLLNGYL</sequence>
<evidence type="ECO:0000313" key="2">
    <source>
        <dbReference type="Proteomes" id="UP001207468"/>
    </source>
</evidence>